<dbReference type="RefSeq" id="WP_145057398.1">
    <property type="nucleotide sequence ID" value="NZ_CP036263.1"/>
</dbReference>
<dbReference type="Gene3D" id="3.30.230.10">
    <property type="match status" value="1"/>
</dbReference>
<reference evidence="1 2" key="1">
    <citation type="submission" date="2019-02" db="EMBL/GenBank/DDBJ databases">
        <title>Deep-cultivation of Planctomycetes and their phenomic and genomic characterization uncovers novel biology.</title>
        <authorList>
            <person name="Wiegand S."/>
            <person name="Jogler M."/>
            <person name="Boedeker C."/>
            <person name="Pinto D."/>
            <person name="Vollmers J."/>
            <person name="Rivas-Marin E."/>
            <person name="Kohn T."/>
            <person name="Peeters S.H."/>
            <person name="Heuer A."/>
            <person name="Rast P."/>
            <person name="Oberbeckmann S."/>
            <person name="Bunk B."/>
            <person name="Jeske O."/>
            <person name="Meyerdierks A."/>
            <person name="Storesund J.E."/>
            <person name="Kallscheuer N."/>
            <person name="Luecker S."/>
            <person name="Lage O.M."/>
            <person name="Pohl T."/>
            <person name="Merkel B.J."/>
            <person name="Hornburger P."/>
            <person name="Mueller R.-W."/>
            <person name="Bruemmer F."/>
            <person name="Labrenz M."/>
            <person name="Spormann A.M."/>
            <person name="Op den Camp H."/>
            <person name="Overmann J."/>
            <person name="Amann R."/>
            <person name="Jetten M.S.M."/>
            <person name="Mascher T."/>
            <person name="Medema M.H."/>
            <person name="Devos D.P."/>
            <person name="Kaster A.-K."/>
            <person name="Ovreas L."/>
            <person name="Rohde M."/>
            <person name="Galperin M.Y."/>
            <person name="Jogler C."/>
        </authorList>
    </citation>
    <scope>NUCLEOTIDE SEQUENCE [LARGE SCALE GENOMIC DNA]</scope>
    <source>
        <strain evidence="1 2">HG15A2</strain>
    </source>
</reference>
<name>A0A517MQP6_9BACT</name>
<accession>A0A517MQP6</accession>
<dbReference type="InterPro" id="IPR014721">
    <property type="entry name" value="Ribsml_uS5_D2-typ_fold_subgr"/>
</dbReference>
<sequence length="558" mass="62091">MCLTNEQLAGADFGGTELPAHVPAWLQGFDKEKLLPAMLWELGQTYLPIHAEEFWELVPSNIEVPDALKAPYFRMLLRQLHSSGCSDLETAFKDAPINCEPEEINRSSEWHVRIAATEVRTHRVFFPVVNRGHDKGWIVAAVISAVRAVEGEDEDGERKDGEDEDTVQLAPWSFFELDEASWDNTRDAIKDIDGIKGKTFLVDLQPLVTDDVSLAGDLAAQRIAAWDLTPDAFVITGQSLGLAIALAISATGQELCVESVVATGKLNNKGAINSVDGIPAKLDAARLLVENSPEVSRILLPETISGDKPDDVATRLEELRVGWQTAREQRPGLSFQELVLQKKTLNDLLKAGVLTDGFDRLRNQLLSQVSTEIEPKPGVESLAEDVVRLLASNLVKDQLEWTSNFGESTNEQADYLLSNAVENWWKRIKEAARITATKLVPIDVERLVKSSLETSVSLPKLLCACIDCDPQALPTIDALEIVLRQPGKLLFVVHDAPSIELAGCEEPEFRRRQALWRHLRLLASGEHDEYQQQCVVTFFSDYHHKLMWEQAAEKQEVS</sequence>
<protein>
    <submittedName>
        <fullName evidence="1">Uncharacterized protein</fullName>
    </submittedName>
</protein>
<dbReference type="AlphaFoldDB" id="A0A517MQP6"/>
<keyword evidence="2" id="KW-1185">Reference proteome</keyword>
<dbReference type="EMBL" id="CP036263">
    <property type="protein sequence ID" value="QDS97208.1"/>
    <property type="molecule type" value="Genomic_DNA"/>
</dbReference>
<dbReference type="Proteomes" id="UP000319852">
    <property type="component" value="Chromosome"/>
</dbReference>
<proteinExistence type="predicted"/>
<gene>
    <name evidence="1" type="ORF">HG15A2_04680</name>
</gene>
<evidence type="ECO:0000313" key="2">
    <source>
        <dbReference type="Proteomes" id="UP000319852"/>
    </source>
</evidence>
<dbReference type="KEGG" id="amob:HG15A2_04680"/>
<evidence type="ECO:0000313" key="1">
    <source>
        <dbReference type="EMBL" id="QDS97208.1"/>
    </source>
</evidence>
<organism evidence="1 2">
    <name type="scientific">Adhaeretor mobilis</name>
    <dbReference type="NCBI Taxonomy" id="1930276"/>
    <lineage>
        <taxon>Bacteria</taxon>
        <taxon>Pseudomonadati</taxon>
        <taxon>Planctomycetota</taxon>
        <taxon>Planctomycetia</taxon>
        <taxon>Pirellulales</taxon>
        <taxon>Lacipirellulaceae</taxon>
        <taxon>Adhaeretor</taxon>
    </lineage>
</organism>